<proteinExistence type="predicted"/>
<feature type="domain" description="Glycosyltransferase 2-like prokaryotic type" evidence="1">
    <location>
        <begin position="50"/>
        <end position="90"/>
    </location>
</feature>
<feature type="non-terminal residue" evidence="2">
    <location>
        <position position="162"/>
    </location>
</feature>
<organism evidence="2">
    <name type="scientific">marine sediment metagenome</name>
    <dbReference type="NCBI Taxonomy" id="412755"/>
    <lineage>
        <taxon>unclassified sequences</taxon>
        <taxon>metagenomes</taxon>
        <taxon>ecological metagenomes</taxon>
    </lineage>
</organism>
<sequence>MELVHRNPGTMAWQTDEIWIRRGRRVNPKRRHRKPSGDIFRQSLKLCLVSPSSVIIRRSVFNEVGLFDETLQAAEDYDLWLRISCRYPVYLIDRALIVKEGGHADQLSQRFAGMDRFRIRAIVNLINSGILSSDQTEAALEELSIKCKIFGNGCIKRGKWGG</sequence>
<dbReference type="Gene3D" id="3.90.550.10">
    <property type="entry name" value="Spore Coat Polysaccharide Biosynthesis Protein SpsA, Chain A"/>
    <property type="match status" value="1"/>
</dbReference>
<gene>
    <name evidence="2" type="ORF">S01H4_31238</name>
</gene>
<reference evidence="2" key="1">
    <citation type="journal article" date="2014" name="Front. Microbiol.">
        <title>High frequency of phylogenetically diverse reductive dehalogenase-homologous genes in deep subseafloor sedimentary metagenomes.</title>
        <authorList>
            <person name="Kawai M."/>
            <person name="Futagami T."/>
            <person name="Toyoda A."/>
            <person name="Takaki Y."/>
            <person name="Nishi S."/>
            <person name="Hori S."/>
            <person name="Arai W."/>
            <person name="Tsubouchi T."/>
            <person name="Morono Y."/>
            <person name="Uchiyama I."/>
            <person name="Ito T."/>
            <person name="Fujiyama A."/>
            <person name="Inagaki F."/>
            <person name="Takami H."/>
        </authorList>
    </citation>
    <scope>NUCLEOTIDE SEQUENCE</scope>
    <source>
        <strain evidence="2">Expedition CK06-06</strain>
    </source>
</reference>
<dbReference type="EMBL" id="BART01016207">
    <property type="protein sequence ID" value="GAG78813.1"/>
    <property type="molecule type" value="Genomic_DNA"/>
</dbReference>
<dbReference type="InterPro" id="IPR019290">
    <property type="entry name" value="GlycosylTrfase-like_prok"/>
</dbReference>
<dbReference type="SUPFAM" id="SSF53448">
    <property type="entry name" value="Nucleotide-diphospho-sugar transferases"/>
    <property type="match status" value="1"/>
</dbReference>
<dbReference type="AlphaFoldDB" id="X1B3M8"/>
<dbReference type="Pfam" id="PF10111">
    <property type="entry name" value="Glyco_tranf_2_2"/>
    <property type="match status" value="1"/>
</dbReference>
<accession>X1B3M8</accession>
<evidence type="ECO:0000313" key="2">
    <source>
        <dbReference type="EMBL" id="GAG78813.1"/>
    </source>
</evidence>
<evidence type="ECO:0000259" key="1">
    <source>
        <dbReference type="Pfam" id="PF10111"/>
    </source>
</evidence>
<protein>
    <recommendedName>
        <fullName evidence="1">Glycosyltransferase 2-like prokaryotic type domain-containing protein</fullName>
    </recommendedName>
</protein>
<comment type="caution">
    <text evidence="2">The sequence shown here is derived from an EMBL/GenBank/DDBJ whole genome shotgun (WGS) entry which is preliminary data.</text>
</comment>
<name>X1B3M8_9ZZZZ</name>
<dbReference type="InterPro" id="IPR029044">
    <property type="entry name" value="Nucleotide-diphossugar_trans"/>
</dbReference>